<evidence type="ECO:0000256" key="3">
    <source>
        <dbReference type="ARBA" id="ARBA00004872"/>
    </source>
</evidence>
<accession>A0AA88I455</accession>
<evidence type="ECO:0000256" key="9">
    <source>
        <dbReference type="ARBA" id="ARBA00023004"/>
    </source>
</evidence>
<evidence type="ECO:0000256" key="10">
    <source>
        <dbReference type="ARBA" id="ARBA00034809"/>
    </source>
</evidence>
<dbReference type="PANTHER" id="PTHR21308:SF1">
    <property type="entry name" value="PHYTANOYL-COA DIOXYGENASE, PEROXISOMAL"/>
    <property type="match status" value="1"/>
</dbReference>
<organism evidence="13 14">
    <name type="scientific">Artemia franciscana</name>
    <name type="common">Brine shrimp</name>
    <name type="synonym">Artemia sanfranciscana</name>
    <dbReference type="NCBI Taxonomy" id="6661"/>
    <lineage>
        <taxon>Eukaryota</taxon>
        <taxon>Metazoa</taxon>
        <taxon>Ecdysozoa</taxon>
        <taxon>Arthropoda</taxon>
        <taxon>Crustacea</taxon>
        <taxon>Branchiopoda</taxon>
        <taxon>Anostraca</taxon>
        <taxon>Artemiidae</taxon>
        <taxon>Artemia</taxon>
    </lineage>
</organism>
<sequence length="312" mass="36245">MLEVLQSPQSILHSNYHHVSPIFRYTLDNQLLTIEQRQFYEDNGFLVIKNLVPHGLLDDCHRRFIELCEQRVPWGGITMMKDVQLRKTGVTGEKLFNKAQDWVFDEVLSNYIFLPQILDYVECFTGPNIRAMHTMLINKPPDPGFATSRHPLHQDLHYFPFRPADRIVCAWTAMERIFVDNGCLFVIPGSHKGPLLQHEYPNWENGVNKMYHGIRGCDDAPVVNLIMDKGDTVFFHPLLIHGSGMNRTQGYRKAISCHFSADEVEFIDVRGTSQESIAKEVEEISKRRGMALNFQDIWRFRSRLVRGMEQRL</sequence>
<comment type="caution">
    <text evidence="13">The sequence shown here is derived from an EMBL/GenBank/DDBJ whole genome shotgun (WGS) entry which is preliminary data.</text>
</comment>
<dbReference type="InterPro" id="IPR008775">
    <property type="entry name" value="Phytyl_CoA_dOase-like"/>
</dbReference>
<dbReference type="GO" id="GO:0031418">
    <property type="term" value="F:L-ascorbic acid binding"/>
    <property type="evidence" value="ECO:0007669"/>
    <property type="project" value="UniProtKB-KW"/>
</dbReference>
<evidence type="ECO:0000256" key="2">
    <source>
        <dbReference type="ARBA" id="ARBA00001962"/>
    </source>
</evidence>
<evidence type="ECO:0000313" key="13">
    <source>
        <dbReference type="EMBL" id="KAK2721460.1"/>
    </source>
</evidence>
<proteinExistence type="inferred from homology"/>
<evidence type="ECO:0000256" key="4">
    <source>
        <dbReference type="ARBA" id="ARBA00005830"/>
    </source>
</evidence>
<gene>
    <name evidence="13" type="ORF">QYM36_003672</name>
</gene>
<dbReference type="GO" id="GO:0001561">
    <property type="term" value="P:fatty acid alpha-oxidation"/>
    <property type="evidence" value="ECO:0007669"/>
    <property type="project" value="InterPro"/>
</dbReference>
<dbReference type="GO" id="GO:0048244">
    <property type="term" value="F:phytanoyl-CoA dioxygenase activity"/>
    <property type="evidence" value="ECO:0007669"/>
    <property type="project" value="UniProtKB-EC"/>
</dbReference>
<keyword evidence="14" id="KW-1185">Reference proteome</keyword>
<dbReference type="FunFam" id="2.60.120.620:FF:000012">
    <property type="entry name" value="Phytanoyl-CoA dioxygenase, peroxisomal"/>
    <property type="match status" value="1"/>
</dbReference>
<dbReference type="GO" id="GO:0005777">
    <property type="term" value="C:peroxisome"/>
    <property type="evidence" value="ECO:0007669"/>
    <property type="project" value="UniProtKB-ARBA"/>
</dbReference>
<evidence type="ECO:0000256" key="1">
    <source>
        <dbReference type="ARBA" id="ARBA00001961"/>
    </source>
</evidence>
<evidence type="ECO:0000256" key="7">
    <source>
        <dbReference type="ARBA" id="ARBA00022964"/>
    </source>
</evidence>
<keyword evidence="8" id="KW-0560">Oxidoreductase</keyword>
<keyword evidence="9" id="KW-0408">Iron</keyword>
<evidence type="ECO:0000256" key="11">
    <source>
        <dbReference type="ARBA" id="ARBA00034921"/>
    </source>
</evidence>
<dbReference type="EC" id="1.14.11.18" evidence="10"/>
<comment type="cofactor">
    <cofactor evidence="1">
        <name>L-ascorbate</name>
        <dbReference type="ChEBI" id="CHEBI:38290"/>
    </cofactor>
</comment>
<keyword evidence="5" id="KW-0479">Metal-binding</keyword>
<dbReference type="SUPFAM" id="SSF51197">
    <property type="entry name" value="Clavaminate synthase-like"/>
    <property type="match status" value="1"/>
</dbReference>
<evidence type="ECO:0000313" key="14">
    <source>
        <dbReference type="Proteomes" id="UP001187531"/>
    </source>
</evidence>
<protein>
    <recommendedName>
        <fullName evidence="10">phytanoyl-CoA dioxygenase</fullName>
        <ecNumber evidence="10">1.14.11.18</ecNumber>
    </recommendedName>
    <alternativeName>
        <fullName evidence="11">Phytanic acid oxidase</fullName>
    </alternativeName>
    <alternativeName>
        <fullName evidence="12">Phytanoyl-CoA alpha-hydroxylase</fullName>
    </alternativeName>
</protein>
<keyword evidence="7" id="KW-0223">Dioxygenase</keyword>
<comment type="similarity">
    <text evidence="4">Belongs to the PhyH family.</text>
</comment>
<evidence type="ECO:0000256" key="5">
    <source>
        <dbReference type="ARBA" id="ARBA00022723"/>
    </source>
</evidence>
<dbReference type="EMBL" id="JAVRJZ010000006">
    <property type="protein sequence ID" value="KAK2721460.1"/>
    <property type="molecule type" value="Genomic_DNA"/>
</dbReference>
<dbReference type="Proteomes" id="UP001187531">
    <property type="component" value="Unassembled WGS sequence"/>
</dbReference>
<evidence type="ECO:0000256" key="6">
    <source>
        <dbReference type="ARBA" id="ARBA00022896"/>
    </source>
</evidence>
<comment type="cofactor">
    <cofactor evidence="2">
        <name>Fe cation</name>
        <dbReference type="ChEBI" id="CHEBI:24875"/>
    </cofactor>
</comment>
<dbReference type="Gene3D" id="2.60.120.620">
    <property type="entry name" value="q2cbj1_9rhob like domain"/>
    <property type="match status" value="1"/>
</dbReference>
<name>A0AA88I455_ARTSF</name>
<evidence type="ECO:0000256" key="8">
    <source>
        <dbReference type="ARBA" id="ARBA00023002"/>
    </source>
</evidence>
<keyword evidence="6" id="KW-0847">Vitamin C</keyword>
<dbReference type="GO" id="GO:0046872">
    <property type="term" value="F:metal ion binding"/>
    <property type="evidence" value="ECO:0007669"/>
    <property type="project" value="UniProtKB-KW"/>
</dbReference>
<dbReference type="InterPro" id="IPR047128">
    <property type="entry name" value="PhyH"/>
</dbReference>
<dbReference type="Pfam" id="PF05721">
    <property type="entry name" value="PhyH"/>
    <property type="match status" value="1"/>
</dbReference>
<reference evidence="13" key="1">
    <citation type="submission" date="2023-07" db="EMBL/GenBank/DDBJ databases">
        <title>Chromosome-level genome assembly of Artemia franciscana.</title>
        <authorList>
            <person name="Jo E."/>
        </authorList>
    </citation>
    <scope>NUCLEOTIDE SEQUENCE</scope>
    <source>
        <tissue evidence="13">Whole body</tissue>
    </source>
</reference>
<dbReference type="PANTHER" id="PTHR21308">
    <property type="entry name" value="PHYTANOYL-COA ALPHA-HYDROXYLASE"/>
    <property type="match status" value="1"/>
</dbReference>
<comment type="pathway">
    <text evidence="3">Lipid metabolism; fatty acid metabolism.</text>
</comment>
<dbReference type="AlphaFoldDB" id="A0AA88I455"/>
<evidence type="ECO:0000256" key="12">
    <source>
        <dbReference type="ARBA" id="ARBA00034924"/>
    </source>
</evidence>